<evidence type="ECO:0000256" key="1">
    <source>
        <dbReference type="SAM" id="SignalP"/>
    </source>
</evidence>
<dbReference type="Pfam" id="PF16153">
    <property type="entry name" value="DUF4861"/>
    <property type="match status" value="1"/>
</dbReference>
<evidence type="ECO:0000313" key="3">
    <source>
        <dbReference type="Proteomes" id="UP000476411"/>
    </source>
</evidence>
<dbReference type="SUPFAM" id="SSF74650">
    <property type="entry name" value="Galactose mutarotase-like"/>
    <property type="match status" value="1"/>
</dbReference>
<dbReference type="RefSeq" id="WP_162332256.1">
    <property type="nucleotide sequence ID" value="NZ_CP048113.1"/>
</dbReference>
<organism evidence="2 3">
    <name type="scientific">Chitinophaga agri</name>
    <dbReference type="NCBI Taxonomy" id="2703787"/>
    <lineage>
        <taxon>Bacteria</taxon>
        <taxon>Pseudomonadati</taxon>
        <taxon>Bacteroidota</taxon>
        <taxon>Chitinophagia</taxon>
        <taxon>Chitinophagales</taxon>
        <taxon>Chitinophagaceae</taxon>
        <taxon>Chitinophaga</taxon>
    </lineage>
</organism>
<protein>
    <submittedName>
        <fullName evidence="2">DUF4861 domain-containing protein</fullName>
    </submittedName>
</protein>
<sequence length="380" mass="42209">MKRILLLLMAAGLWHTALAAGSTDKEQTAAVSITIKNPSAIARSAEIVEIPYAKLQGLAGTFKIINKKTGKELPYQLTYEGTPQPQLLLVQVSIPANSSIVIAAVPGTPSNVKPRTYARFVPERKDDFAWENDRIAFRMYGAALENFPAENAHGIDVWVKRTPELIVNKWYKTNDYHHDNGDGLDYYSVGLTLGAGDIAPYFNDSIYFPRHYRTWKVLDSGPLRCTFQLGYEPWQAGRNTVSVIKTISLDAGSQLNKMSVQYKLSAGDILPVATGIVRRMQQGTMLLDEKNGVVGYWEPEHGQDGITGLGMIVPAKKQRMLLTGQHLLATTTINVQEPFVYYFGAAWNKAGMYTNAAGWFTYLQTFADKLNAPLEIDINQ</sequence>
<accession>A0A6B9ZEL5</accession>
<dbReference type="GO" id="GO:0005975">
    <property type="term" value="P:carbohydrate metabolic process"/>
    <property type="evidence" value="ECO:0007669"/>
    <property type="project" value="InterPro"/>
</dbReference>
<keyword evidence="1" id="KW-0732">Signal</keyword>
<proteinExistence type="predicted"/>
<keyword evidence="3" id="KW-1185">Reference proteome</keyword>
<feature type="signal peptide" evidence="1">
    <location>
        <begin position="1"/>
        <end position="19"/>
    </location>
</feature>
<dbReference type="GO" id="GO:0030246">
    <property type="term" value="F:carbohydrate binding"/>
    <property type="evidence" value="ECO:0007669"/>
    <property type="project" value="InterPro"/>
</dbReference>
<gene>
    <name evidence="2" type="ORF">GWR21_13485</name>
</gene>
<reference evidence="2 3" key="1">
    <citation type="submission" date="2020-01" db="EMBL/GenBank/DDBJ databases">
        <title>Complete genome sequence of Chitinophaga sp. H33E-04 isolated from quinoa roots.</title>
        <authorList>
            <person name="Weon H.-Y."/>
            <person name="Lee S.A."/>
        </authorList>
    </citation>
    <scope>NUCLEOTIDE SEQUENCE [LARGE SCALE GENOMIC DNA]</scope>
    <source>
        <strain evidence="2 3">H33E-04</strain>
    </source>
</reference>
<name>A0A6B9ZEL5_9BACT</name>
<dbReference type="EMBL" id="CP048113">
    <property type="protein sequence ID" value="QHS60567.1"/>
    <property type="molecule type" value="Genomic_DNA"/>
</dbReference>
<dbReference type="KEGG" id="chih:GWR21_13485"/>
<dbReference type="InterPro" id="IPR032342">
    <property type="entry name" value="DUF4861"/>
</dbReference>
<dbReference type="GO" id="GO:0003824">
    <property type="term" value="F:catalytic activity"/>
    <property type="evidence" value="ECO:0007669"/>
    <property type="project" value="InterPro"/>
</dbReference>
<dbReference type="Proteomes" id="UP000476411">
    <property type="component" value="Chromosome"/>
</dbReference>
<evidence type="ECO:0000313" key="2">
    <source>
        <dbReference type="EMBL" id="QHS60567.1"/>
    </source>
</evidence>
<dbReference type="InterPro" id="IPR011013">
    <property type="entry name" value="Gal_mutarotase_sf_dom"/>
</dbReference>
<dbReference type="AlphaFoldDB" id="A0A6B9ZEL5"/>
<feature type="chain" id="PRO_5025554173" evidence="1">
    <location>
        <begin position="20"/>
        <end position="380"/>
    </location>
</feature>